<dbReference type="PANTHER" id="PTHR30055">
    <property type="entry name" value="HTH-TYPE TRANSCRIPTIONAL REGULATOR RUTR"/>
    <property type="match status" value="1"/>
</dbReference>
<feature type="domain" description="HTH tetR-type" evidence="5">
    <location>
        <begin position="19"/>
        <end position="80"/>
    </location>
</feature>
<evidence type="ECO:0000256" key="4">
    <source>
        <dbReference type="PROSITE-ProRule" id="PRU00335"/>
    </source>
</evidence>
<dbReference type="GO" id="GO:0000976">
    <property type="term" value="F:transcription cis-regulatory region binding"/>
    <property type="evidence" value="ECO:0007669"/>
    <property type="project" value="TreeGrafter"/>
</dbReference>
<protein>
    <submittedName>
        <fullName evidence="6">TetR family transcriptional regulator</fullName>
    </submittedName>
</protein>
<evidence type="ECO:0000256" key="1">
    <source>
        <dbReference type="ARBA" id="ARBA00023015"/>
    </source>
</evidence>
<keyword evidence="7" id="KW-1185">Reference proteome</keyword>
<dbReference type="RefSeq" id="WP_157387326.1">
    <property type="nucleotide sequence ID" value="NZ_WRPP01000002.1"/>
</dbReference>
<dbReference type="SUPFAM" id="SSF48498">
    <property type="entry name" value="Tetracyclin repressor-like, C-terminal domain"/>
    <property type="match status" value="1"/>
</dbReference>
<dbReference type="SUPFAM" id="SSF46689">
    <property type="entry name" value="Homeodomain-like"/>
    <property type="match status" value="1"/>
</dbReference>
<evidence type="ECO:0000256" key="2">
    <source>
        <dbReference type="ARBA" id="ARBA00023125"/>
    </source>
</evidence>
<keyword evidence="3" id="KW-0804">Transcription</keyword>
<dbReference type="Pfam" id="PF00440">
    <property type="entry name" value="TetR_N"/>
    <property type="match status" value="1"/>
</dbReference>
<name>A0A7K1UTI3_9NOCA</name>
<dbReference type="PROSITE" id="PS50977">
    <property type="entry name" value="HTH_TETR_2"/>
    <property type="match status" value="1"/>
</dbReference>
<evidence type="ECO:0000256" key="3">
    <source>
        <dbReference type="ARBA" id="ARBA00023163"/>
    </source>
</evidence>
<proteinExistence type="predicted"/>
<keyword evidence="2 4" id="KW-0238">DNA-binding</keyword>
<comment type="caution">
    <text evidence="4">Lacks conserved residue(s) required for the propagation of feature annotation.</text>
</comment>
<organism evidence="6 7">
    <name type="scientific">Nocardia terrae</name>
    <dbReference type="NCBI Taxonomy" id="2675851"/>
    <lineage>
        <taxon>Bacteria</taxon>
        <taxon>Bacillati</taxon>
        <taxon>Actinomycetota</taxon>
        <taxon>Actinomycetes</taxon>
        <taxon>Mycobacteriales</taxon>
        <taxon>Nocardiaceae</taxon>
        <taxon>Nocardia</taxon>
    </lineage>
</organism>
<comment type="caution">
    <text evidence="6">The sequence shown here is derived from an EMBL/GenBank/DDBJ whole genome shotgun (WGS) entry which is preliminary data.</text>
</comment>
<dbReference type="Gene3D" id="1.10.357.10">
    <property type="entry name" value="Tetracycline Repressor, domain 2"/>
    <property type="match status" value="1"/>
</dbReference>
<dbReference type="EMBL" id="WRPP01000002">
    <property type="protein sequence ID" value="MVU77654.1"/>
    <property type="molecule type" value="Genomic_DNA"/>
</dbReference>
<sequence>MQARVNSSKQASERTFTENARRAQIVDAAVEVIADQGYANASFAKIAKQAGLSSTGMISYHFQGKGDLIREVVTRIMATAAEFIVGKLDTESGYRGRMLAFFAANLALVDEYPKHMRALSNIAANAGTDDPHLFGLLDQLGSNAAAQADILRAGQRDGVFRDFDPAVMVMAIRGALDAAIARAAVDPEFDAAATARELAEIFDRATRKDA</sequence>
<dbReference type="GO" id="GO:0003700">
    <property type="term" value="F:DNA-binding transcription factor activity"/>
    <property type="evidence" value="ECO:0007669"/>
    <property type="project" value="TreeGrafter"/>
</dbReference>
<dbReference type="InterPro" id="IPR036271">
    <property type="entry name" value="Tet_transcr_reg_TetR-rel_C_sf"/>
</dbReference>
<evidence type="ECO:0000313" key="7">
    <source>
        <dbReference type="Proteomes" id="UP000466794"/>
    </source>
</evidence>
<gene>
    <name evidence="6" type="ORF">GPX89_10425</name>
</gene>
<dbReference type="PANTHER" id="PTHR30055:SF234">
    <property type="entry name" value="HTH-TYPE TRANSCRIPTIONAL REGULATOR BETI"/>
    <property type="match status" value="1"/>
</dbReference>
<dbReference type="InterPro" id="IPR009057">
    <property type="entry name" value="Homeodomain-like_sf"/>
</dbReference>
<keyword evidence="1" id="KW-0805">Transcription regulation</keyword>
<dbReference type="AlphaFoldDB" id="A0A7K1UTI3"/>
<evidence type="ECO:0000313" key="6">
    <source>
        <dbReference type="EMBL" id="MVU77654.1"/>
    </source>
</evidence>
<reference evidence="6 7" key="1">
    <citation type="submission" date="2019-12" db="EMBL/GenBank/DDBJ databases">
        <title>Nocardia sp. nov. ET3-3 isolated from soil.</title>
        <authorList>
            <person name="Kanchanasin P."/>
            <person name="Tanasupawat S."/>
            <person name="Yuki M."/>
            <person name="Kudo T."/>
        </authorList>
    </citation>
    <scope>NUCLEOTIDE SEQUENCE [LARGE SCALE GENOMIC DNA]</scope>
    <source>
        <strain evidence="6 7">ET3-3</strain>
    </source>
</reference>
<dbReference type="InterPro" id="IPR001647">
    <property type="entry name" value="HTH_TetR"/>
</dbReference>
<dbReference type="Proteomes" id="UP000466794">
    <property type="component" value="Unassembled WGS sequence"/>
</dbReference>
<accession>A0A7K1UTI3</accession>
<evidence type="ECO:0000259" key="5">
    <source>
        <dbReference type="PROSITE" id="PS50977"/>
    </source>
</evidence>
<dbReference type="InterPro" id="IPR050109">
    <property type="entry name" value="HTH-type_TetR-like_transc_reg"/>
</dbReference>